<keyword evidence="2" id="KW-1185">Reference proteome</keyword>
<dbReference type="Pfam" id="PF11236">
    <property type="entry name" value="DUF3037"/>
    <property type="match status" value="1"/>
</dbReference>
<organism evidence="1 2">
    <name type="scientific">Rubrivirga marina</name>
    <dbReference type="NCBI Taxonomy" id="1196024"/>
    <lineage>
        <taxon>Bacteria</taxon>
        <taxon>Pseudomonadati</taxon>
        <taxon>Rhodothermota</taxon>
        <taxon>Rhodothermia</taxon>
        <taxon>Rhodothermales</taxon>
        <taxon>Rubricoccaceae</taxon>
        <taxon>Rubrivirga</taxon>
    </lineage>
</organism>
<evidence type="ECO:0008006" key="3">
    <source>
        <dbReference type="Google" id="ProtNLM"/>
    </source>
</evidence>
<dbReference type="RefSeq" id="WP_095510690.1">
    <property type="nucleotide sequence ID" value="NZ_MQWD01000001.1"/>
</dbReference>
<dbReference type="EMBL" id="MQWD01000001">
    <property type="protein sequence ID" value="PAP77025.1"/>
    <property type="molecule type" value="Genomic_DNA"/>
</dbReference>
<dbReference type="OrthoDB" id="9803207at2"/>
<protein>
    <recommendedName>
        <fullName evidence="3">DUF3037 domain-containing protein</fullName>
    </recommendedName>
</protein>
<sequence length="139" mass="14357">MPAFDYALVRAVWVPTGDAVTVGVLLQCRQARFLDVRLADGADAAARLGLDAALLGRSLGSVRQIVQGGAEAGPVGRLPPSERFHFLTAVRSTALQTTAVRTGVTDDPAAALDRIAHSVLGTRAEEASGLGTSPPASRV</sequence>
<comment type="caution">
    <text evidence="1">The sequence shown here is derived from an EMBL/GenBank/DDBJ whole genome shotgun (WGS) entry which is preliminary data.</text>
</comment>
<gene>
    <name evidence="1" type="ORF">BSZ37_11565</name>
</gene>
<dbReference type="AlphaFoldDB" id="A0A271J237"/>
<dbReference type="InterPro" id="IPR021398">
    <property type="entry name" value="DUF3037"/>
</dbReference>
<name>A0A271J237_9BACT</name>
<dbReference type="Proteomes" id="UP000216339">
    <property type="component" value="Unassembled WGS sequence"/>
</dbReference>
<evidence type="ECO:0000313" key="1">
    <source>
        <dbReference type="EMBL" id="PAP77025.1"/>
    </source>
</evidence>
<reference evidence="1 2" key="1">
    <citation type="submission" date="2016-11" db="EMBL/GenBank/DDBJ databases">
        <title>Study of marine rhodopsin-containing bacteria.</title>
        <authorList>
            <person name="Yoshizawa S."/>
            <person name="Kumagai Y."/>
            <person name="Kogure K."/>
        </authorList>
    </citation>
    <scope>NUCLEOTIDE SEQUENCE [LARGE SCALE GENOMIC DNA]</scope>
    <source>
        <strain evidence="1 2">SAORIC-28</strain>
    </source>
</reference>
<proteinExistence type="predicted"/>
<evidence type="ECO:0000313" key="2">
    <source>
        <dbReference type="Proteomes" id="UP000216339"/>
    </source>
</evidence>
<accession>A0A271J237</accession>